<comment type="similarity">
    <text evidence="1">Belongs to the fructosamine kinase family.</text>
</comment>
<name>A0A2X0UFD8_9ACTO</name>
<feature type="region of interest" description="Disordered" evidence="2">
    <location>
        <begin position="140"/>
        <end position="168"/>
    </location>
</feature>
<evidence type="ECO:0000313" key="3">
    <source>
        <dbReference type="EMBL" id="SPT55868.1"/>
    </source>
</evidence>
<dbReference type="Gene3D" id="1.20.1270.240">
    <property type="match status" value="1"/>
</dbReference>
<sequence>MPLTTIDIVDSSLRGVDGGERWSFTADRRPHMMDTIRKADSRRGRIAYEVAGLAWLAEASDPGAAVVPVLDHGATWLEEPRLVSVAPTPRAAEDFGRALAHTHAAGASHLGAPPRGFEGDGWMGEACLSLPGGPKKASNGVVPQMGGGVPSDSAHPERSANGEAAQKRTLTSAESWGAFYARERIAPYLDDRTFAAAERALIEKLCERLESGVLDHGQPRLVADAIAAQRDVGAARTHGDLWSGNVMWTPEGAVLIDPAAQGGHAEEDLAALAVFGCPHYERILAAYDEASPLEDGWRERVALHQAHIIMIHCAVFGRSYVPEAVAIARRYA</sequence>
<dbReference type="PANTHER" id="PTHR12149:SF8">
    <property type="entry name" value="PROTEIN-RIBULOSAMINE 3-KINASE"/>
    <property type="match status" value="1"/>
</dbReference>
<dbReference type="Gene3D" id="1.10.510.10">
    <property type="entry name" value="Transferase(Phosphotransferase) domain 1"/>
    <property type="match status" value="1"/>
</dbReference>
<dbReference type="InterPro" id="IPR016477">
    <property type="entry name" value="Fructo-/Ketosamine-3-kinase"/>
</dbReference>
<proteinExistence type="inferred from homology"/>
<dbReference type="Pfam" id="PF03881">
    <property type="entry name" value="Fructosamin_kin"/>
    <property type="match status" value="1"/>
</dbReference>
<dbReference type="Proteomes" id="UP000250192">
    <property type="component" value="Unassembled WGS sequence"/>
</dbReference>
<dbReference type="GO" id="GO:0016301">
    <property type="term" value="F:kinase activity"/>
    <property type="evidence" value="ECO:0007669"/>
    <property type="project" value="UniProtKB-UniRule"/>
</dbReference>
<protein>
    <submittedName>
        <fullName evidence="3">Fructosamine-3-kinase</fullName>
    </submittedName>
</protein>
<keyword evidence="1 3" id="KW-0418">Kinase</keyword>
<organism evidence="3 4">
    <name type="scientific">Schaalia odontolytica</name>
    <dbReference type="NCBI Taxonomy" id="1660"/>
    <lineage>
        <taxon>Bacteria</taxon>
        <taxon>Bacillati</taxon>
        <taxon>Actinomycetota</taxon>
        <taxon>Actinomycetes</taxon>
        <taxon>Actinomycetales</taxon>
        <taxon>Actinomycetaceae</taxon>
        <taxon>Schaalia</taxon>
    </lineage>
</organism>
<dbReference type="SUPFAM" id="SSF56112">
    <property type="entry name" value="Protein kinase-like (PK-like)"/>
    <property type="match status" value="1"/>
</dbReference>
<dbReference type="STRING" id="1660.APY09_01100"/>
<dbReference type="PIRSF" id="PIRSF006221">
    <property type="entry name" value="Ketosamine-3-kinase"/>
    <property type="match status" value="1"/>
</dbReference>
<dbReference type="PANTHER" id="PTHR12149">
    <property type="entry name" value="FRUCTOSAMINE 3 KINASE-RELATED PROTEIN"/>
    <property type="match status" value="1"/>
</dbReference>
<keyword evidence="4" id="KW-1185">Reference proteome</keyword>
<dbReference type="InterPro" id="IPR011009">
    <property type="entry name" value="Kinase-like_dom_sf"/>
</dbReference>
<reference evidence="3 4" key="1">
    <citation type="submission" date="2018-06" db="EMBL/GenBank/DDBJ databases">
        <authorList>
            <consortium name="Pathogen Informatics"/>
            <person name="Doyle S."/>
        </authorList>
    </citation>
    <scope>NUCLEOTIDE SEQUENCE [LARGE SCALE GENOMIC DNA]</scope>
    <source>
        <strain evidence="3 4">NCTC9935</strain>
    </source>
</reference>
<accession>A0A2X0UFD8</accession>
<dbReference type="AlphaFoldDB" id="A0A2X0UFD8"/>
<dbReference type="EMBL" id="UAPR01000004">
    <property type="protein sequence ID" value="SPT55868.1"/>
    <property type="molecule type" value="Genomic_DNA"/>
</dbReference>
<gene>
    <name evidence="3" type="ORF">NCTC9935_01379</name>
</gene>
<evidence type="ECO:0000313" key="4">
    <source>
        <dbReference type="Proteomes" id="UP000250192"/>
    </source>
</evidence>
<evidence type="ECO:0000256" key="1">
    <source>
        <dbReference type="PIRNR" id="PIRNR006221"/>
    </source>
</evidence>
<evidence type="ECO:0000256" key="2">
    <source>
        <dbReference type="SAM" id="MobiDB-lite"/>
    </source>
</evidence>
<keyword evidence="1" id="KW-0808">Transferase</keyword>